<feature type="region of interest" description="Disordered" evidence="5">
    <location>
        <begin position="177"/>
        <end position="198"/>
    </location>
</feature>
<evidence type="ECO:0000256" key="2">
    <source>
        <dbReference type="ARBA" id="ARBA00022692"/>
    </source>
</evidence>
<dbReference type="EMBL" id="SMKO01000005">
    <property type="protein sequence ID" value="TDD11934.1"/>
    <property type="molecule type" value="Genomic_DNA"/>
</dbReference>
<reference evidence="8 9" key="1">
    <citation type="submission" date="2019-03" db="EMBL/GenBank/DDBJ databases">
        <title>Draft genome sequences of novel Actinobacteria.</title>
        <authorList>
            <person name="Sahin N."/>
            <person name="Ay H."/>
            <person name="Saygin H."/>
        </authorList>
    </citation>
    <scope>NUCLEOTIDE SEQUENCE [LARGE SCALE GENOMIC DNA]</scope>
    <source>
        <strain evidence="8 9">KC310</strain>
    </source>
</reference>
<dbReference type="GO" id="GO:0030416">
    <property type="term" value="P:methylamine metabolic process"/>
    <property type="evidence" value="ECO:0007669"/>
    <property type="project" value="InterPro"/>
</dbReference>
<comment type="subcellular location">
    <subcellularLocation>
        <location evidence="1">Membrane</location>
        <topology evidence="1">Multi-pass membrane protein</topology>
    </subcellularLocation>
</comment>
<proteinExistence type="predicted"/>
<keyword evidence="9" id="KW-1185">Reference proteome</keyword>
<evidence type="ECO:0000313" key="9">
    <source>
        <dbReference type="Proteomes" id="UP000295258"/>
    </source>
</evidence>
<evidence type="ECO:0000256" key="4">
    <source>
        <dbReference type="ARBA" id="ARBA00023136"/>
    </source>
</evidence>
<evidence type="ECO:0000259" key="7">
    <source>
        <dbReference type="Pfam" id="PF07291"/>
    </source>
</evidence>
<comment type="caution">
    <text evidence="8">The sequence shown here is derived from an EMBL/GenBank/DDBJ whole genome shotgun (WGS) entry which is preliminary data.</text>
</comment>
<sequence>MQYVEVASRLLLVTVFAFALAGKVRGRRAWAGFVESLSEMAVIGRAVVPAAAVAVIAAEAAVIVLVLLPPGGAATAGFALAAVLLSCFTLAVGAVARRAAPVPCRCFGASETPVGVPHVVRNLILVTASLLGLVGSLTNGSVDPVLGSVAGILGAVLGLLMARWDDLAALLRPSWRAPHASPAGRRATFTPGRRPRAG</sequence>
<feature type="transmembrane region" description="Helical" evidence="6">
    <location>
        <begin position="42"/>
        <end position="68"/>
    </location>
</feature>
<protein>
    <submittedName>
        <fullName evidence="8">Methylamine utilization protein MauE</fullName>
    </submittedName>
</protein>
<dbReference type="AlphaFoldDB" id="A0A4R4W864"/>
<evidence type="ECO:0000256" key="1">
    <source>
        <dbReference type="ARBA" id="ARBA00004141"/>
    </source>
</evidence>
<keyword evidence="3 6" id="KW-1133">Transmembrane helix</keyword>
<evidence type="ECO:0000256" key="5">
    <source>
        <dbReference type="SAM" id="MobiDB-lite"/>
    </source>
</evidence>
<dbReference type="GO" id="GO:0016020">
    <property type="term" value="C:membrane"/>
    <property type="evidence" value="ECO:0007669"/>
    <property type="project" value="UniProtKB-SubCell"/>
</dbReference>
<organism evidence="8 9">
    <name type="scientific">Nonomuraea deserti</name>
    <dbReference type="NCBI Taxonomy" id="1848322"/>
    <lineage>
        <taxon>Bacteria</taxon>
        <taxon>Bacillati</taxon>
        <taxon>Actinomycetota</taxon>
        <taxon>Actinomycetes</taxon>
        <taxon>Streptosporangiales</taxon>
        <taxon>Streptosporangiaceae</taxon>
        <taxon>Nonomuraea</taxon>
    </lineage>
</organism>
<accession>A0A4R4W864</accession>
<name>A0A4R4W864_9ACTN</name>
<gene>
    <name evidence="8" type="ORF">E1292_03730</name>
</gene>
<evidence type="ECO:0000256" key="6">
    <source>
        <dbReference type="SAM" id="Phobius"/>
    </source>
</evidence>
<feature type="domain" description="Methylamine utilisation protein MauE" evidence="7">
    <location>
        <begin position="1"/>
        <end position="134"/>
    </location>
</feature>
<dbReference type="Proteomes" id="UP000295258">
    <property type="component" value="Unassembled WGS sequence"/>
</dbReference>
<keyword evidence="4 6" id="KW-0472">Membrane</keyword>
<dbReference type="RefSeq" id="WP_132591968.1">
    <property type="nucleotide sequence ID" value="NZ_SMKO01000005.1"/>
</dbReference>
<feature type="transmembrane region" description="Helical" evidence="6">
    <location>
        <begin position="75"/>
        <end position="99"/>
    </location>
</feature>
<dbReference type="Pfam" id="PF07291">
    <property type="entry name" value="MauE"/>
    <property type="match status" value="1"/>
</dbReference>
<dbReference type="InterPro" id="IPR009908">
    <property type="entry name" value="Methylamine_util_MauE"/>
</dbReference>
<evidence type="ECO:0000313" key="8">
    <source>
        <dbReference type="EMBL" id="TDD11934.1"/>
    </source>
</evidence>
<keyword evidence="2 6" id="KW-0812">Transmembrane</keyword>
<evidence type="ECO:0000256" key="3">
    <source>
        <dbReference type="ARBA" id="ARBA00022989"/>
    </source>
</evidence>